<comment type="caution">
    <text evidence="1">The sequence shown here is derived from an EMBL/GenBank/DDBJ whole genome shotgun (WGS) entry which is preliminary data.</text>
</comment>
<accession>A0A1G2I9Z0</accession>
<dbReference type="SUPFAM" id="SSF52540">
    <property type="entry name" value="P-loop containing nucleoside triphosphate hydrolases"/>
    <property type="match status" value="1"/>
</dbReference>
<dbReference type="Gene3D" id="3.40.50.300">
    <property type="entry name" value="P-loop containing nucleotide triphosphate hydrolases"/>
    <property type="match status" value="1"/>
</dbReference>
<dbReference type="AlphaFoldDB" id="A0A1G2I9Z0"/>
<sequence length="166" mass="19104">MRYFIIIRGPAGVGKSTITKKISELLNRDYFSFDEIMKKNKLDIIQGDGISAENFVKANELIIPEARKKLENNEIVIFDGCFYRKKQLEHLEKNLPYDHYIFSLKAPLKDCFVRNKTRGAPMTKRAIKEVFLLVSKLDMGIEIETSNKSVTEVINDIIKHLPIGNN</sequence>
<gene>
    <name evidence="1" type="ORF">A2904_01100</name>
</gene>
<dbReference type="Pfam" id="PF13238">
    <property type="entry name" value="AAA_18"/>
    <property type="match status" value="1"/>
</dbReference>
<reference evidence="1 2" key="1">
    <citation type="journal article" date="2016" name="Nat. Commun.">
        <title>Thousands of microbial genomes shed light on interconnected biogeochemical processes in an aquifer system.</title>
        <authorList>
            <person name="Anantharaman K."/>
            <person name="Brown C.T."/>
            <person name="Hug L.A."/>
            <person name="Sharon I."/>
            <person name="Castelle C.J."/>
            <person name="Probst A.J."/>
            <person name="Thomas B.C."/>
            <person name="Singh A."/>
            <person name="Wilkins M.J."/>
            <person name="Karaoz U."/>
            <person name="Brodie E.L."/>
            <person name="Williams K.H."/>
            <person name="Hubbard S.S."/>
            <person name="Banfield J.F."/>
        </authorList>
    </citation>
    <scope>NUCLEOTIDE SEQUENCE [LARGE SCALE GENOMIC DNA]</scope>
</reference>
<dbReference type="InterPro" id="IPR027417">
    <property type="entry name" value="P-loop_NTPase"/>
</dbReference>
<organism evidence="1 2">
    <name type="scientific">Candidatus Staskawiczbacteria bacterium RIFCSPLOWO2_01_FULL_33_9</name>
    <dbReference type="NCBI Taxonomy" id="1802211"/>
    <lineage>
        <taxon>Bacteria</taxon>
        <taxon>Candidatus Staskawicziibacteriota</taxon>
    </lineage>
</organism>
<protein>
    <submittedName>
        <fullName evidence="1">Uncharacterized protein</fullName>
    </submittedName>
</protein>
<name>A0A1G2I9Z0_9BACT</name>
<proteinExistence type="predicted"/>
<dbReference type="EMBL" id="MHOX01000011">
    <property type="protein sequence ID" value="OGZ71180.1"/>
    <property type="molecule type" value="Genomic_DNA"/>
</dbReference>
<evidence type="ECO:0000313" key="2">
    <source>
        <dbReference type="Proteomes" id="UP000176308"/>
    </source>
</evidence>
<dbReference type="Proteomes" id="UP000176308">
    <property type="component" value="Unassembled WGS sequence"/>
</dbReference>
<evidence type="ECO:0000313" key="1">
    <source>
        <dbReference type="EMBL" id="OGZ71180.1"/>
    </source>
</evidence>